<organism evidence="1 2">
    <name type="scientific">Kolteria novifilia</name>
    <dbReference type="NCBI Taxonomy" id="2527975"/>
    <lineage>
        <taxon>Bacteria</taxon>
        <taxon>Pseudomonadati</taxon>
        <taxon>Planctomycetota</taxon>
        <taxon>Planctomycetia</taxon>
        <taxon>Kolteriales</taxon>
        <taxon>Kolteriaceae</taxon>
        <taxon>Kolteria</taxon>
    </lineage>
</organism>
<reference evidence="1 2" key="1">
    <citation type="submission" date="2019-02" db="EMBL/GenBank/DDBJ databases">
        <title>Deep-cultivation of Planctomycetes and their phenomic and genomic characterization uncovers novel biology.</title>
        <authorList>
            <person name="Wiegand S."/>
            <person name="Jogler M."/>
            <person name="Boedeker C."/>
            <person name="Pinto D."/>
            <person name="Vollmers J."/>
            <person name="Rivas-Marin E."/>
            <person name="Kohn T."/>
            <person name="Peeters S.H."/>
            <person name="Heuer A."/>
            <person name="Rast P."/>
            <person name="Oberbeckmann S."/>
            <person name="Bunk B."/>
            <person name="Jeske O."/>
            <person name="Meyerdierks A."/>
            <person name="Storesund J.E."/>
            <person name="Kallscheuer N."/>
            <person name="Luecker S."/>
            <person name="Lage O.M."/>
            <person name="Pohl T."/>
            <person name="Merkel B.J."/>
            <person name="Hornburger P."/>
            <person name="Mueller R.-W."/>
            <person name="Bruemmer F."/>
            <person name="Labrenz M."/>
            <person name="Spormann A.M."/>
            <person name="Op den Camp H."/>
            <person name="Overmann J."/>
            <person name="Amann R."/>
            <person name="Jetten M.S.M."/>
            <person name="Mascher T."/>
            <person name="Medema M.H."/>
            <person name="Devos D.P."/>
            <person name="Kaster A.-K."/>
            <person name="Ovreas L."/>
            <person name="Rohde M."/>
            <person name="Galperin M.Y."/>
            <person name="Jogler C."/>
        </authorList>
    </citation>
    <scope>NUCLEOTIDE SEQUENCE [LARGE SCALE GENOMIC DNA]</scope>
    <source>
        <strain evidence="1 2">Pan216</strain>
    </source>
</reference>
<evidence type="ECO:0000313" key="2">
    <source>
        <dbReference type="Proteomes" id="UP000317093"/>
    </source>
</evidence>
<name>A0A518AY01_9BACT</name>
<keyword evidence="2" id="KW-1185">Reference proteome</keyword>
<accession>A0A518AY01</accession>
<proteinExistence type="predicted"/>
<protein>
    <submittedName>
        <fullName evidence="1">Uncharacterized protein</fullName>
    </submittedName>
</protein>
<evidence type="ECO:0000313" key="1">
    <source>
        <dbReference type="EMBL" id="QDU59608.1"/>
    </source>
</evidence>
<dbReference type="Proteomes" id="UP000317093">
    <property type="component" value="Chromosome"/>
</dbReference>
<dbReference type="EMBL" id="CP036279">
    <property type="protein sequence ID" value="QDU59608.1"/>
    <property type="molecule type" value="Genomic_DNA"/>
</dbReference>
<dbReference type="KEGG" id="knv:Pan216_04390"/>
<dbReference type="AlphaFoldDB" id="A0A518AY01"/>
<gene>
    <name evidence="1" type="ORF">Pan216_04390</name>
</gene>
<sequence length="71" mass="8264">MKEGFDFIALDELDEASFRAFCRGCRAAFDECQSKQLVQPPELFSGVMDRWREFMTMLEADDRFDDASLNN</sequence>